<reference evidence="10" key="1">
    <citation type="submission" date="2023-06" db="EMBL/GenBank/DDBJ databases">
        <title>Conoideocrella luteorostrata (Hypocreales: Clavicipitaceae), a potential biocontrol fungus for elongate hemlock scale in United States Christmas tree production areas.</title>
        <authorList>
            <person name="Barrett H."/>
            <person name="Lovett B."/>
            <person name="Macias A.M."/>
            <person name="Stajich J.E."/>
            <person name="Kasson M.T."/>
        </authorList>
    </citation>
    <scope>NUCLEOTIDE SEQUENCE</scope>
    <source>
        <strain evidence="10">ARSEF 14590</strain>
    </source>
</reference>
<evidence type="ECO:0000256" key="6">
    <source>
        <dbReference type="ARBA" id="ARBA00023136"/>
    </source>
</evidence>
<dbReference type="Gene3D" id="1.20.1250.20">
    <property type="entry name" value="MFS general substrate transporter like domains"/>
    <property type="match status" value="1"/>
</dbReference>
<comment type="caution">
    <text evidence="10">The sequence shown here is derived from an EMBL/GenBank/DDBJ whole genome shotgun (WGS) entry which is preliminary data.</text>
</comment>
<keyword evidence="3" id="KW-0813">Transport</keyword>
<evidence type="ECO:0000313" key="11">
    <source>
        <dbReference type="Proteomes" id="UP001251528"/>
    </source>
</evidence>
<feature type="transmembrane region" description="Helical" evidence="8">
    <location>
        <begin position="139"/>
        <end position="160"/>
    </location>
</feature>
<comment type="subcellular location">
    <subcellularLocation>
        <location evidence="1">Membrane</location>
        <topology evidence="1">Multi-pass membrane protein</topology>
    </subcellularLocation>
</comment>
<evidence type="ECO:0000256" key="5">
    <source>
        <dbReference type="ARBA" id="ARBA00022989"/>
    </source>
</evidence>
<dbReference type="Pfam" id="PF07690">
    <property type="entry name" value="MFS_1"/>
    <property type="match status" value="1"/>
</dbReference>
<feature type="transmembrane region" description="Helical" evidence="8">
    <location>
        <begin position="74"/>
        <end position="96"/>
    </location>
</feature>
<feature type="region of interest" description="Disordered" evidence="7">
    <location>
        <begin position="1"/>
        <end position="25"/>
    </location>
</feature>
<evidence type="ECO:0000259" key="9">
    <source>
        <dbReference type="PROSITE" id="PS50850"/>
    </source>
</evidence>
<dbReference type="SUPFAM" id="SSF103473">
    <property type="entry name" value="MFS general substrate transporter"/>
    <property type="match status" value="1"/>
</dbReference>
<dbReference type="GO" id="GO:0022857">
    <property type="term" value="F:transmembrane transporter activity"/>
    <property type="evidence" value="ECO:0007669"/>
    <property type="project" value="InterPro"/>
</dbReference>
<feature type="transmembrane region" description="Helical" evidence="8">
    <location>
        <begin position="401"/>
        <end position="422"/>
    </location>
</feature>
<evidence type="ECO:0000313" key="10">
    <source>
        <dbReference type="EMBL" id="KAK2601903.1"/>
    </source>
</evidence>
<feature type="transmembrane region" description="Helical" evidence="8">
    <location>
        <begin position="166"/>
        <end position="185"/>
    </location>
</feature>
<evidence type="ECO:0000256" key="8">
    <source>
        <dbReference type="SAM" id="Phobius"/>
    </source>
</evidence>
<sequence>MENNRTFTRPTEHTASPVGSEEKSAALTLPPPDQGAAAWLTVAGGFGLLFVSFGWITCIGVFQDYYQTHQLSSYSSSTIAWIPSLETCIMFIWGPVVGKLFDNYGPRWLLVIGTLMHVFGLMMVSLCTTYYQFILAQSICSATGASILFFAGVTAVSTWFVRHRALALGITVAGSSLGGVIFPIMVNHLNPRIGFPWTMRICAFLILGLCIFANFTVKSRLQHSPKPVNLDDYWRPLREAPFATFTLGYFLFYLGFFVPYNFVILEAERYGMSQSLAAYLVPILNAGGSIGRIAPGWLADKFGRFNMMILVTLFSVITVLAIWIPGQNDGAIISFCVLYGFSSGAFISLAPAILAQISPLPQLGARQGTCFAFIAIASLVGNPIAGSLVPNISVDPFWKLQAFAGMLMLGGAVMIIVARLVAGGPKLRVII</sequence>
<dbReference type="PROSITE" id="PS50850">
    <property type="entry name" value="MFS"/>
    <property type="match status" value="1"/>
</dbReference>
<dbReference type="InterPro" id="IPR011701">
    <property type="entry name" value="MFS"/>
</dbReference>
<dbReference type="GO" id="GO:0016020">
    <property type="term" value="C:membrane"/>
    <property type="evidence" value="ECO:0007669"/>
    <property type="project" value="UniProtKB-SubCell"/>
</dbReference>
<dbReference type="AlphaFoldDB" id="A0AAJ0FUK8"/>
<evidence type="ECO:0000256" key="7">
    <source>
        <dbReference type="SAM" id="MobiDB-lite"/>
    </source>
</evidence>
<feature type="transmembrane region" description="Helical" evidence="8">
    <location>
        <begin position="37"/>
        <end position="62"/>
    </location>
</feature>
<feature type="transmembrane region" description="Helical" evidence="8">
    <location>
        <begin position="331"/>
        <end position="357"/>
    </location>
</feature>
<dbReference type="EMBL" id="JASWJB010000068">
    <property type="protein sequence ID" value="KAK2601903.1"/>
    <property type="molecule type" value="Genomic_DNA"/>
</dbReference>
<name>A0AAJ0FUK8_9HYPO</name>
<feature type="transmembrane region" description="Helical" evidence="8">
    <location>
        <begin position="197"/>
        <end position="217"/>
    </location>
</feature>
<gene>
    <name evidence="10" type="ORF">QQS21_004590</name>
</gene>
<dbReference type="CDD" id="cd17352">
    <property type="entry name" value="MFS_MCT_SLC16"/>
    <property type="match status" value="1"/>
</dbReference>
<keyword evidence="11" id="KW-1185">Reference proteome</keyword>
<comment type="similarity">
    <text evidence="2">Belongs to the major facilitator superfamily. Monocarboxylate porter (TC 2.A.1.13) family.</text>
</comment>
<dbReference type="InterPro" id="IPR050327">
    <property type="entry name" value="Proton-linked_MCT"/>
</dbReference>
<dbReference type="InterPro" id="IPR020846">
    <property type="entry name" value="MFS_dom"/>
</dbReference>
<dbReference type="InterPro" id="IPR036259">
    <property type="entry name" value="MFS_trans_sf"/>
</dbReference>
<evidence type="ECO:0000256" key="4">
    <source>
        <dbReference type="ARBA" id="ARBA00022692"/>
    </source>
</evidence>
<protein>
    <recommendedName>
        <fullName evidence="9">Major facilitator superfamily (MFS) profile domain-containing protein</fullName>
    </recommendedName>
</protein>
<feature type="transmembrane region" description="Helical" evidence="8">
    <location>
        <begin position="305"/>
        <end position="325"/>
    </location>
</feature>
<keyword evidence="5 8" id="KW-1133">Transmembrane helix</keyword>
<organism evidence="10 11">
    <name type="scientific">Conoideocrella luteorostrata</name>
    <dbReference type="NCBI Taxonomy" id="1105319"/>
    <lineage>
        <taxon>Eukaryota</taxon>
        <taxon>Fungi</taxon>
        <taxon>Dikarya</taxon>
        <taxon>Ascomycota</taxon>
        <taxon>Pezizomycotina</taxon>
        <taxon>Sordariomycetes</taxon>
        <taxon>Hypocreomycetidae</taxon>
        <taxon>Hypocreales</taxon>
        <taxon>Clavicipitaceae</taxon>
        <taxon>Conoideocrella</taxon>
    </lineage>
</organism>
<evidence type="ECO:0000256" key="2">
    <source>
        <dbReference type="ARBA" id="ARBA00006727"/>
    </source>
</evidence>
<keyword evidence="4 8" id="KW-0812">Transmembrane</keyword>
<dbReference type="Proteomes" id="UP001251528">
    <property type="component" value="Unassembled WGS sequence"/>
</dbReference>
<feature type="transmembrane region" description="Helical" evidence="8">
    <location>
        <begin position="242"/>
        <end position="265"/>
    </location>
</feature>
<feature type="transmembrane region" description="Helical" evidence="8">
    <location>
        <begin position="108"/>
        <end position="127"/>
    </location>
</feature>
<dbReference type="PANTHER" id="PTHR11360:SF224">
    <property type="entry name" value="MAJOR FACILITATOR SUPERFAMILY (MFS) PROFILE DOMAIN-CONTAINING PROTEIN-RELATED"/>
    <property type="match status" value="1"/>
</dbReference>
<evidence type="ECO:0000256" key="3">
    <source>
        <dbReference type="ARBA" id="ARBA00022448"/>
    </source>
</evidence>
<feature type="transmembrane region" description="Helical" evidence="8">
    <location>
        <begin position="369"/>
        <end position="389"/>
    </location>
</feature>
<evidence type="ECO:0000256" key="1">
    <source>
        <dbReference type="ARBA" id="ARBA00004141"/>
    </source>
</evidence>
<dbReference type="PANTHER" id="PTHR11360">
    <property type="entry name" value="MONOCARBOXYLATE TRANSPORTER"/>
    <property type="match status" value="1"/>
</dbReference>
<keyword evidence="6 8" id="KW-0472">Membrane</keyword>
<proteinExistence type="inferred from homology"/>
<accession>A0AAJ0FUK8</accession>
<feature type="domain" description="Major facilitator superfamily (MFS) profile" evidence="9">
    <location>
        <begin position="241"/>
        <end position="431"/>
    </location>
</feature>